<gene>
    <name evidence="2" type="ORF">LARV_01189</name>
</gene>
<accession>A0A0S7BHV7</accession>
<feature type="transmembrane region" description="Helical" evidence="1">
    <location>
        <begin position="35"/>
        <end position="58"/>
    </location>
</feature>
<evidence type="ECO:0008006" key="4">
    <source>
        <dbReference type="Google" id="ProtNLM"/>
    </source>
</evidence>
<name>A0A0S7BHV7_9CHLR</name>
<keyword evidence="1" id="KW-1133">Transmembrane helix</keyword>
<keyword evidence="3" id="KW-1185">Reference proteome</keyword>
<dbReference type="EMBL" id="DF967972">
    <property type="protein sequence ID" value="GAP13435.1"/>
    <property type="molecule type" value="Genomic_DNA"/>
</dbReference>
<dbReference type="RefSeq" id="WP_236709931.1">
    <property type="nucleotide sequence ID" value="NZ_DF967972.1"/>
</dbReference>
<dbReference type="Proteomes" id="UP000055060">
    <property type="component" value="Unassembled WGS sequence"/>
</dbReference>
<proteinExistence type="predicted"/>
<reference evidence="2" key="1">
    <citation type="submission" date="2015-07" db="EMBL/GenBank/DDBJ databases">
        <title>Draft Genome Sequences of Anaerolinea thermolimosa IMO-1, Bellilinea caldifistulae GOMI-1, Leptolinea tardivitalis YMTK-2, Levilinea saccharolytica KIBI-1,Longilinea arvoryzae KOME-1, Previously Described as Members of the Anaerolineaceae (Chloroflexi).</title>
        <authorList>
            <person name="Sekiguchi Y."/>
            <person name="Ohashi A."/>
            <person name="Matsuura N."/>
            <person name="Tourlousse M.D."/>
        </authorList>
    </citation>
    <scope>NUCLEOTIDE SEQUENCE [LARGE SCALE GENOMIC DNA]</scope>
    <source>
        <strain evidence="2">KOME-1</strain>
    </source>
</reference>
<evidence type="ECO:0000313" key="3">
    <source>
        <dbReference type="Proteomes" id="UP000055060"/>
    </source>
</evidence>
<dbReference type="AlphaFoldDB" id="A0A0S7BHV7"/>
<evidence type="ECO:0000256" key="1">
    <source>
        <dbReference type="SAM" id="Phobius"/>
    </source>
</evidence>
<evidence type="ECO:0000313" key="2">
    <source>
        <dbReference type="EMBL" id="GAP13435.1"/>
    </source>
</evidence>
<organism evidence="2">
    <name type="scientific">Longilinea arvoryzae</name>
    <dbReference type="NCBI Taxonomy" id="360412"/>
    <lineage>
        <taxon>Bacteria</taxon>
        <taxon>Bacillati</taxon>
        <taxon>Chloroflexota</taxon>
        <taxon>Anaerolineae</taxon>
        <taxon>Anaerolineales</taxon>
        <taxon>Anaerolineaceae</taxon>
        <taxon>Longilinea</taxon>
    </lineage>
</organism>
<keyword evidence="1" id="KW-0812">Transmembrane</keyword>
<keyword evidence="1" id="KW-0472">Membrane</keyword>
<feature type="transmembrane region" description="Helical" evidence="1">
    <location>
        <begin position="79"/>
        <end position="101"/>
    </location>
</feature>
<dbReference type="STRING" id="360412.LARV_01189"/>
<protein>
    <recommendedName>
        <fullName evidence="4">RDD family</fullName>
    </recommendedName>
</protein>
<sequence length="114" mass="13054">MRVTVQKTSTKALPKIDFRVVHDIVNVHQRTEWRWLTLGMILLDLLMIAAGFILAYVIRFRLNIPFFFVGSEESPSLRFYITLGAFLIPFWIAIYAAAGLYSRQNILGGPVSIH</sequence>